<evidence type="ECO:0000313" key="6">
    <source>
        <dbReference type="EMBL" id="GEL93910.1"/>
    </source>
</evidence>
<dbReference type="Pfam" id="PF01934">
    <property type="entry name" value="HepT-like"/>
    <property type="match status" value="1"/>
</dbReference>
<dbReference type="InterPro" id="IPR051813">
    <property type="entry name" value="HepT_RNase_toxin"/>
</dbReference>
<keyword evidence="1" id="KW-0597">Phosphoprotein</keyword>
<evidence type="ECO:0000313" key="7">
    <source>
        <dbReference type="Proteomes" id="UP000321720"/>
    </source>
</evidence>
<keyword evidence="5" id="KW-0378">Hydrolase</keyword>
<dbReference type="GO" id="GO:0004540">
    <property type="term" value="F:RNA nuclease activity"/>
    <property type="evidence" value="ECO:0007669"/>
    <property type="project" value="InterPro"/>
</dbReference>
<dbReference type="PANTHER" id="PTHR34139:SF1">
    <property type="entry name" value="RNASE MJ1380-RELATED"/>
    <property type="match status" value="1"/>
</dbReference>
<proteinExistence type="predicted"/>
<gene>
    <name evidence="6" type="ORF">CCO02nite_05680</name>
</gene>
<protein>
    <recommendedName>
        <fullName evidence="8">DUF86 domain-containing protein</fullName>
    </recommendedName>
</protein>
<reference evidence="6 7" key="1">
    <citation type="submission" date="2019-07" db="EMBL/GenBank/DDBJ databases">
        <title>Whole genome shotgun sequence of Cellulomonas composti NBRC 100758.</title>
        <authorList>
            <person name="Hosoyama A."/>
            <person name="Uohara A."/>
            <person name="Ohji S."/>
            <person name="Ichikawa N."/>
        </authorList>
    </citation>
    <scope>NUCLEOTIDE SEQUENCE [LARGE SCALE GENOMIC DNA]</scope>
    <source>
        <strain evidence="6 7">NBRC 100758</strain>
    </source>
</reference>
<keyword evidence="2" id="KW-1277">Toxin-antitoxin system</keyword>
<dbReference type="GO" id="GO:0016787">
    <property type="term" value="F:hydrolase activity"/>
    <property type="evidence" value="ECO:0007669"/>
    <property type="project" value="UniProtKB-KW"/>
</dbReference>
<comment type="caution">
    <text evidence="6">The sequence shown here is derived from an EMBL/GenBank/DDBJ whole genome shotgun (WGS) entry which is preliminary data.</text>
</comment>
<accession>A0A511J7E2</accession>
<dbReference type="EMBL" id="BJWG01000002">
    <property type="protein sequence ID" value="GEL93910.1"/>
    <property type="molecule type" value="Genomic_DNA"/>
</dbReference>
<name>A0A511J7E2_9CELL</name>
<evidence type="ECO:0008006" key="8">
    <source>
        <dbReference type="Google" id="ProtNLM"/>
    </source>
</evidence>
<dbReference type="GO" id="GO:0110001">
    <property type="term" value="C:toxin-antitoxin complex"/>
    <property type="evidence" value="ECO:0007669"/>
    <property type="project" value="InterPro"/>
</dbReference>
<evidence type="ECO:0000256" key="3">
    <source>
        <dbReference type="ARBA" id="ARBA00022722"/>
    </source>
</evidence>
<keyword evidence="3" id="KW-0540">Nuclease</keyword>
<dbReference type="Proteomes" id="UP000321720">
    <property type="component" value="Unassembled WGS sequence"/>
</dbReference>
<evidence type="ECO:0000256" key="5">
    <source>
        <dbReference type="ARBA" id="ARBA00022801"/>
    </source>
</evidence>
<keyword evidence="4" id="KW-0547">Nucleotide-binding</keyword>
<keyword evidence="7" id="KW-1185">Reference proteome</keyword>
<dbReference type="PANTHER" id="PTHR34139">
    <property type="entry name" value="UPF0331 PROTEIN MJ0127"/>
    <property type="match status" value="1"/>
</dbReference>
<dbReference type="InterPro" id="IPR008201">
    <property type="entry name" value="HepT-like"/>
</dbReference>
<evidence type="ECO:0000256" key="1">
    <source>
        <dbReference type="ARBA" id="ARBA00022553"/>
    </source>
</evidence>
<organism evidence="6 7">
    <name type="scientific">Cellulomonas composti</name>
    <dbReference type="NCBI Taxonomy" id="266130"/>
    <lineage>
        <taxon>Bacteria</taxon>
        <taxon>Bacillati</taxon>
        <taxon>Actinomycetota</taxon>
        <taxon>Actinomycetes</taxon>
        <taxon>Micrococcales</taxon>
        <taxon>Cellulomonadaceae</taxon>
        <taxon>Cellulomonas</taxon>
    </lineage>
</organism>
<dbReference type="AlphaFoldDB" id="A0A511J7E2"/>
<evidence type="ECO:0000256" key="2">
    <source>
        <dbReference type="ARBA" id="ARBA00022649"/>
    </source>
</evidence>
<dbReference type="GO" id="GO:0000166">
    <property type="term" value="F:nucleotide binding"/>
    <property type="evidence" value="ECO:0007669"/>
    <property type="project" value="UniProtKB-KW"/>
</dbReference>
<sequence length="113" mass="12894">MSDDPAREARALADIGHMLRTADQIAARGPAAFADPDDEIPYLATKALLIDLQTAVESLSVEFRQAHPDVPWRELKRMRDRLSHHYVRIDKSLLWNVLARELPRLRVTLLDEA</sequence>
<evidence type="ECO:0000256" key="4">
    <source>
        <dbReference type="ARBA" id="ARBA00022741"/>
    </source>
</evidence>